<keyword evidence="3" id="KW-0175">Coiled coil</keyword>
<evidence type="ECO:0008006" key="6">
    <source>
        <dbReference type="Google" id="ProtNLM"/>
    </source>
</evidence>
<evidence type="ECO:0000256" key="1">
    <source>
        <dbReference type="ARBA" id="ARBA00008045"/>
    </source>
</evidence>
<name>A0A9W4P9F4_9EURO</name>
<dbReference type="EMBL" id="CAJVRC010000901">
    <property type="protein sequence ID" value="CAG8909497.1"/>
    <property type="molecule type" value="Genomic_DNA"/>
</dbReference>
<accession>A0A9W4P9F4</accession>
<organism evidence="4 5">
    <name type="scientific">Penicillium egyptiacum</name>
    <dbReference type="NCBI Taxonomy" id="1303716"/>
    <lineage>
        <taxon>Eukaryota</taxon>
        <taxon>Fungi</taxon>
        <taxon>Dikarya</taxon>
        <taxon>Ascomycota</taxon>
        <taxon>Pezizomycotina</taxon>
        <taxon>Eurotiomycetes</taxon>
        <taxon>Eurotiomycetidae</taxon>
        <taxon>Eurotiales</taxon>
        <taxon>Aspergillaceae</taxon>
        <taxon>Penicillium</taxon>
    </lineage>
</organism>
<dbReference type="GO" id="GO:0051082">
    <property type="term" value="F:unfolded protein binding"/>
    <property type="evidence" value="ECO:0007669"/>
    <property type="project" value="InterPro"/>
</dbReference>
<keyword evidence="5" id="KW-1185">Reference proteome</keyword>
<feature type="coiled-coil region" evidence="3">
    <location>
        <begin position="114"/>
        <end position="148"/>
    </location>
</feature>
<protein>
    <recommendedName>
        <fullName evidence="6">Prefoldin subunit 1</fullName>
    </recommendedName>
</protein>
<comment type="similarity">
    <text evidence="1">Belongs to the prefoldin subunit beta family.</text>
</comment>
<evidence type="ECO:0000313" key="4">
    <source>
        <dbReference type="EMBL" id="CAG8909497.1"/>
    </source>
</evidence>
<reference evidence="4" key="1">
    <citation type="submission" date="2021-07" db="EMBL/GenBank/DDBJ databases">
        <authorList>
            <person name="Branca A.L. A."/>
        </authorList>
    </citation>
    <scope>NUCLEOTIDE SEQUENCE</scope>
</reference>
<dbReference type="GO" id="GO:0044183">
    <property type="term" value="F:protein folding chaperone"/>
    <property type="evidence" value="ECO:0007669"/>
    <property type="project" value="TreeGrafter"/>
</dbReference>
<keyword evidence="2" id="KW-0143">Chaperone</keyword>
<evidence type="ECO:0000256" key="3">
    <source>
        <dbReference type="SAM" id="Coils"/>
    </source>
</evidence>
<dbReference type="Gene3D" id="1.10.287.370">
    <property type="match status" value="1"/>
</dbReference>
<comment type="caution">
    <text evidence="4">The sequence shown here is derived from an EMBL/GenBank/DDBJ whole genome shotgun (WGS) entry which is preliminary data.</text>
</comment>
<dbReference type="AlphaFoldDB" id="A0A9W4P9F4"/>
<dbReference type="InterPro" id="IPR002777">
    <property type="entry name" value="PFD_beta-like"/>
</dbReference>
<dbReference type="CDD" id="cd23164">
    <property type="entry name" value="Prefoldin_1"/>
    <property type="match status" value="1"/>
</dbReference>
<dbReference type="InterPro" id="IPR009053">
    <property type="entry name" value="Prefoldin"/>
</dbReference>
<dbReference type="GO" id="GO:0005737">
    <property type="term" value="C:cytoplasm"/>
    <property type="evidence" value="ECO:0007669"/>
    <property type="project" value="TreeGrafter"/>
</dbReference>
<dbReference type="SUPFAM" id="SSF46579">
    <property type="entry name" value="Prefoldin"/>
    <property type="match status" value="1"/>
</dbReference>
<evidence type="ECO:0000313" key="5">
    <source>
        <dbReference type="Proteomes" id="UP001154252"/>
    </source>
</evidence>
<sequence>MSIPNEALQKVCLRLDKSLFLGRTLRADSQGKWCAKSIRSHSASCLSLLLQEIETRAVASQQQISITKAHMTAKQRDIRMLQLTSKELSELPSETRAYEGVGKMFVNVPVDTVNKRLTRESGEATAEIANLEKKLQYHEMTNQKSRENLEQILKSGGRA</sequence>
<dbReference type="OrthoDB" id="2015447at2759"/>
<dbReference type="PANTHER" id="PTHR20903:SF0">
    <property type="entry name" value="PREFOLDIN SUBUNIT 1"/>
    <property type="match status" value="1"/>
</dbReference>
<proteinExistence type="inferred from homology"/>
<dbReference type="Proteomes" id="UP001154252">
    <property type="component" value="Unassembled WGS sequence"/>
</dbReference>
<dbReference type="PANTHER" id="PTHR20903">
    <property type="entry name" value="PREFOLDIN SUBUNIT 1-RELATED"/>
    <property type="match status" value="1"/>
</dbReference>
<evidence type="ECO:0000256" key="2">
    <source>
        <dbReference type="ARBA" id="ARBA00023186"/>
    </source>
</evidence>
<gene>
    <name evidence="4" type="ORF">PEGY_LOCUS10290</name>
</gene>
<dbReference type="Pfam" id="PF01920">
    <property type="entry name" value="Prefoldin_2"/>
    <property type="match status" value="1"/>
</dbReference>
<dbReference type="GO" id="GO:0016272">
    <property type="term" value="C:prefoldin complex"/>
    <property type="evidence" value="ECO:0007669"/>
    <property type="project" value="InterPro"/>
</dbReference>